<sequence length="898" mass="99785">MPGDFDHGCAFEFDDLWRDVLLAQKPQGDTIFAALPDTHIAPLKAVEIVQDSDFFNLNDIGLGLPRLEHEDDEVESFDHASPSTLKHQQIASEHELEHDLWNVCSGEDATPNPPKLFTWEEFTRKSVPRAAFLSEAGPASFNAALSSIASVKKPSGLLPRDYTLRACCSLVLGRGSSLFRWDDTKQRFVQNVDGTAVDGLSHTCSASLMQLFLGTGSTLRRLRVFAELAGSARFSYAALLAFKSCITSVLNAIEEHATRTMSRIRTLVQLQHIIAPFDRLLSSINTLVKDSKHCSTDESLISTVSDHVHNAIQTEYDLLPAYRCLLARVSAPWLEKIAQDVGLRTSATVLTGSVKAPEAQPGLVDKVDQELIEQTAAAVGLLRDLAPDHSLLHERWHDEISSLTPASDAYHGSLTMPSQLSRTEHSVQETTHSSVFESKELPTHVTNFREPSVEEARGKAADAPQDYLQDMNAIMSEEPVTWASNTVDEVYDGVLAIAQDCSQEALLGSKHLMAESSISPFEQMRPMVQKQHRQVNGILLRQLFKQHKLRQHLQLQRAFHLLGNADFVDRLSMALFSSDVQSAERRRGTIPTGQLMGLRLGTTHEERWPPASSELRLTLTGILNDAYRGTATGKAPVSSKNDTLPGGLSFSIRELREHEIDRVLDPNSIFALDFLRLQYAAEAPINAIITTDILSKYDEIFRFLLKLLRLIHVSANLTHQVRADALSGPVRRLASHANHFISVLMSHIMGVGVDEPWTALMRHVHDLEQVLSREDAEEPVGTGVTCNMESLRQAHETCLERIRTRLFLKRRQEKVRLAIEGALASILSAAFTLQSGSPPDSTQLNSQLEKFHSAAKEVCTLLVDQVDRLPKSATNADFEDAEAHKILLARLNWNGHYF</sequence>
<dbReference type="GO" id="GO:0051225">
    <property type="term" value="P:spindle assembly"/>
    <property type="evidence" value="ECO:0007669"/>
    <property type="project" value="TreeGrafter"/>
</dbReference>
<accession>A0A9Q8L9Z8</accession>
<organism evidence="7 8">
    <name type="scientific">Passalora fulva</name>
    <name type="common">Tomato leaf mold</name>
    <name type="synonym">Cladosporium fulvum</name>
    <dbReference type="NCBI Taxonomy" id="5499"/>
    <lineage>
        <taxon>Eukaryota</taxon>
        <taxon>Fungi</taxon>
        <taxon>Dikarya</taxon>
        <taxon>Ascomycota</taxon>
        <taxon>Pezizomycotina</taxon>
        <taxon>Dothideomycetes</taxon>
        <taxon>Dothideomycetidae</taxon>
        <taxon>Mycosphaerellales</taxon>
        <taxon>Mycosphaerellaceae</taxon>
        <taxon>Fulvia</taxon>
    </lineage>
</organism>
<evidence type="ECO:0000259" key="6">
    <source>
        <dbReference type="Pfam" id="PF04130"/>
    </source>
</evidence>
<reference evidence="7" key="1">
    <citation type="submission" date="2021-12" db="EMBL/GenBank/DDBJ databases">
        <authorList>
            <person name="Zaccaron A."/>
            <person name="Stergiopoulos I."/>
        </authorList>
    </citation>
    <scope>NUCLEOTIDE SEQUENCE</scope>
    <source>
        <strain evidence="7">Race5_Kim</strain>
    </source>
</reference>
<dbReference type="Pfam" id="PF04130">
    <property type="entry name" value="GCP_C_terminal"/>
    <property type="match status" value="1"/>
</dbReference>
<dbReference type="InterPro" id="IPR042241">
    <property type="entry name" value="GCP_C_sf"/>
</dbReference>
<dbReference type="GO" id="GO:0051011">
    <property type="term" value="F:microtubule minus-end binding"/>
    <property type="evidence" value="ECO:0007669"/>
    <property type="project" value="TreeGrafter"/>
</dbReference>
<evidence type="ECO:0000256" key="2">
    <source>
        <dbReference type="ARBA" id="ARBA00022490"/>
    </source>
</evidence>
<dbReference type="InterPro" id="IPR040457">
    <property type="entry name" value="GCP_C"/>
</dbReference>
<evidence type="ECO:0000256" key="4">
    <source>
        <dbReference type="ARBA" id="ARBA00023212"/>
    </source>
</evidence>
<dbReference type="OrthoDB" id="775571at2759"/>
<dbReference type="GO" id="GO:0000930">
    <property type="term" value="C:gamma-tubulin complex"/>
    <property type="evidence" value="ECO:0007669"/>
    <property type="project" value="TreeGrafter"/>
</dbReference>
<comment type="similarity">
    <text evidence="1 5">Belongs to the TUBGCP family.</text>
</comment>
<gene>
    <name evidence="7" type="ORF">CLAFUR5_03095</name>
</gene>
<name>A0A9Q8L9Z8_PASFU</name>
<dbReference type="GO" id="GO:0007020">
    <property type="term" value="P:microtubule nucleation"/>
    <property type="evidence" value="ECO:0007669"/>
    <property type="project" value="InterPro"/>
</dbReference>
<dbReference type="GO" id="GO:0051321">
    <property type="term" value="P:meiotic cell cycle"/>
    <property type="evidence" value="ECO:0007669"/>
    <property type="project" value="TreeGrafter"/>
</dbReference>
<dbReference type="Gene3D" id="1.20.120.1900">
    <property type="entry name" value="Gamma-tubulin complex, C-terminal domain"/>
    <property type="match status" value="1"/>
</dbReference>
<dbReference type="GO" id="GO:0005816">
    <property type="term" value="C:spindle pole body"/>
    <property type="evidence" value="ECO:0007669"/>
    <property type="project" value="UniProtKB-ARBA"/>
</dbReference>
<dbReference type="EMBL" id="CP090164">
    <property type="protein sequence ID" value="UJO13549.1"/>
    <property type="molecule type" value="Genomic_DNA"/>
</dbReference>
<evidence type="ECO:0000256" key="5">
    <source>
        <dbReference type="RuleBase" id="RU363050"/>
    </source>
</evidence>
<dbReference type="PANTHER" id="PTHR19302:SF70">
    <property type="entry name" value="GAMMA-TUBULIN COMPLEX COMPONENT 6"/>
    <property type="match status" value="1"/>
</dbReference>
<dbReference type="GO" id="GO:0043015">
    <property type="term" value="F:gamma-tubulin binding"/>
    <property type="evidence" value="ECO:0007669"/>
    <property type="project" value="InterPro"/>
</dbReference>
<dbReference type="GO" id="GO:0005874">
    <property type="term" value="C:microtubule"/>
    <property type="evidence" value="ECO:0007669"/>
    <property type="project" value="UniProtKB-KW"/>
</dbReference>
<keyword evidence="8" id="KW-1185">Reference proteome</keyword>
<keyword evidence="4 5" id="KW-0206">Cytoskeleton</keyword>
<dbReference type="GO" id="GO:0000922">
    <property type="term" value="C:spindle pole"/>
    <property type="evidence" value="ECO:0007669"/>
    <property type="project" value="InterPro"/>
</dbReference>
<dbReference type="PANTHER" id="PTHR19302">
    <property type="entry name" value="GAMMA TUBULIN COMPLEX PROTEIN"/>
    <property type="match status" value="1"/>
</dbReference>
<comment type="subcellular location">
    <subcellularLocation>
        <location evidence="5">Cytoplasm</location>
        <location evidence="5">Cytoskeleton</location>
        <location evidence="5">Microtubule organizing center</location>
    </subcellularLocation>
</comment>
<dbReference type="GO" id="GO:0000278">
    <property type="term" value="P:mitotic cell cycle"/>
    <property type="evidence" value="ECO:0007669"/>
    <property type="project" value="TreeGrafter"/>
</dbReference>
<evidence type="ECO:0000256" key="1">
    <source>
        <dbReference type="ARBA" id="ARBA00010337"/>
    </source>
</evidence>
<dbReference type="GeneID" id="71982973"/>
<feature type="domain" description="Gamma tubulin complex component C-terminal" evidence="6">
    <location>
        <begin position="549"/>
        <end position="897"/>
    </location>
</feature>
<dbReference type="GO" id="GO:0031122">
    <property type="term" value="P:cytoplasmic microtubule organization"/>
    <property type="evidence" value="ECO:0007669"/>
    <property type="project" value="TreeGrafter"/>
</dbReference>
<evidence type="ECO:0000313" key="7">
    <source>
        <dbReference type="EMBL" id="UJO13549.1"/>
    </source>
</evidence>
<dbReference type="Proteomes" id="UP000756132">
    <property type="component" value="Chromosome 2"/>
</dbReference>
<protein>
    <recommendedName>
        <fullName evidence="5">Spindle pole body component</fullName>
    </recommendedName>
</protein>
<keyword evidence="2 5" id="KW-0963">Cytoplasm</keyword>
<proteinExistence type="inferred from homology"/>
<evidence type="ECO:0000256" key="3">
    <source>
        <dbReference type="ARBA" id="ARBA00022701"/>
    </source>
</evidence>
<evidence type="ECO:0000313" key="8">
    <source>
        <dbReference type="Proteomes" id="UP000756132"/>
    </source>
</evidence>
<reference evidence="7" key="2">
    <citation type="journal article" date="2022" name="Microb. Genom.">
        <title>A chromosome-scale genome assembly of the tomato pathogen Cladosporium fulvum reveals a compartmentalized genome architecture and the presence of a dispensable chromosome.</title>
        <authorList>
            <person name="Zaccaron A.Z."/>
            <person name="Chen L.H."/>
            <person name="Samaras A."/>
            <person name="Stergiopoulos I."/>
        </authorList>
    </citation>
    <scope>NUCLEOTIDE SEQUENCE</scope>
    <source>
        <strain evidence="7">Race5_Kim</strain>
    </source>
</reference>
<dbReference type="KEGG" id="ffu:CLAFUR5_03095"/>
<dbReference type="InterPro" id="IPR007259">
    <property type="entry name" value="GCP"/>
</dbReference>
<keyword evidence="3 5" id="KW-0493">Microtubule</keyword>
<dbReference type="OMA" id="DYCFHVG"/>
<dbReference type="RefSeq" id="XP_047757915.1">
    <property type="nucleotide sequence ID" value="XM_047902243.1"/>
</dbReference>
<dbReference type="AlphaFoldDB" id="A0A9Q8L9Z8"/>